<evidence type="ECO:0000313" key="3">
    <source>
        <dbReference type="Proteomes" id="UP001165122"/>
    </source>
</evidence>
<sequence>MASDKAEALERVEELEQQLEEGIAKGERAPTLSSGAEASVNAKYMKNILLQFLVAQMREEKPQQRRRYSLRSLLLAFNPTRF</sequence>
<dbReference type="EMBL" id="BRXW01000607">
    <property type="protein sequence ID" value="GMH69407.1"/>
    <property type="molecule type" value="Genomic_DNA"/>
</dbReference>
<dbReference type="PROSITE" id="PS50913">
    <property type="entry name" value="GRIP"/>
    <property type="match status" value="1"/>
</dbReference>
<evidence type="ECO:0000313" key="2">
    <source>
        <dbReference type="EMBL" id="GMH69407.1"/>
    </source>
</evidence>
<accession>A0A9W7E820</accession>
<comment type="caution">
    <text evidence="2">The sequence shown here is derived from an EMBL/GenBank/DDBJ whole genome shotgun (WGS) entry which is preliminary data.</text>
</comment>
<protein>
    <recommendedName>
        <fullName evidence="1">GRIP domain-containing protein</fullName>
    </recommendedName>
</protein>
<feature type="domain" description="GRIP" evidence="1">
    <location>
        <begin position="35"/>
        <end position="82"/>
    </location>
</feature>
<proteinExistence type="predicted"/>
<organism evidence="2 3">
    <name type="scientific">Triparma laevis f. longispina</name>
    <dbReference type="NCBI Taxonomy" id="1714387"/>
    <lineage>
        <taxon>Eukaryota</taxon>
        <taxon>Sar</taxon>
        <taxon>Stramenopiles</taxon>
        <taxon>Ochrophyta</taxon>
        <taxon>Bolidophyceae</taxon>
        <taxon>Parmales</taxon>
        <taxon>Triparmaceae</taxon>
        <taxon>Triparma</taxon>
    </lineage>
</organism>
<dbReference type="InterPro" id="IPR000237">
    <property type="entry name" value="GRIP_dom"/>
</dbReference>
<dbReference type="OrthoDB" id="1926336at2759"/>
<evidence type="ECO:0000259" key="1">
    <source>
        <dbReference type="PROSITE" id="PS50913"/>
    </source>
</evidence>
<dbReference type="Proteomes" id="UP001165122">
    <property type="component" value="Unassembled WGS sequence"/>
</dbReference>
<name>A0A9W7E820_9STRA</name>
<dbReference type="AlphaFoldDB" id="A0A9W7E820"/>
<gene>
    <name evidence="2" type="ORF">TrLO_g2904</name>
</gene>
<reference evidence="3" key="1">
    <citation type="journal article" date="2023" name="Commun. Biol.">
        <title>Genome analysis of Parmales, the sister group of diatoms, reveals the evolutionary specialization of diatoms from phago-mixotrophs to photoautotrophs.</title>
        <authorList>
            <person name="Ban H."/>
            <person name="Sato S."/>
            <person name="Yoshikawa S."/>
            <person name="Yamada K."/>
            <person name="Nakamura Y."/>
            <person name="Ichinomiya M."/>
            <person name="Sato N."/>
            <person name="Blanc-Mathieu R."/>
            <person name="Endo H."/>
            <person name="Kuwata A."/>
            <person name="Ogata H."/>
        </authorList>
    </citation>
    <scope>NUCLEOTIDE SEQUENCE [LARGE SCALE GENOMIC DNA]</scope>
    <source>
        <strain evidence="3">NIES 3700</strain>
    </source>
</reference>
<keyword evidence="3" id="KW-1185">Reference proteome</keyword>